<dbReference type="Proteomes" id="UP000000755">
    <property type="component" value="Chromosome"/>
</dbReference>
<gene>
    <name evidence="1" type="ordered locus">GFO_3516</name>
</gene>
<dbReference type="STRING" id="411154.GFO_3516"/>
<reference evidence="1 2" key="1">
    <citation type="journal article" date="2006" name="Environ. Microbiol.">
        <title>Whole genome analysis of the marine Bacteroidetes'Gramella forsetii' reveals adaptations to degradation of polymeric organic matter.</title>
        <authorList>
            <person name="Bauer M."/>
            <person name="Kube M."/>
            <person name="Teeling H."/>
            <person name="Richter M."/>
            <person name="Lombardot T."/>
            <person name="Allers E."/>
            <person name="Wuerdemann C.A."/>
            <person name="Quast C."/>
            <person name="Kuhl H."/>
            <person name="Knaust F."/>
            <person name="Woebken D."/>
            <person name="Bischof K."/>
            <person name="Mussmann M."/>
            <person name="Choudhuri J.V."/>
            <person name="Meyer F."/>
            <person name="Reinhardt R."/>
            <person name="Amann R.I."/>
            <person name="Gloeckner F.O."/>
        </authorList>
    </citation>
    <scope>NUCLEOTIDE SEQUENCE [LARGE SCALE GENOMIC DNA]</scope>
    <source>
        <strain evidence="1 2">KT0803</strain>
    </source>
</reference>
<accession>A0M759</accession>
<evidence type="ECO:0000313" key="1">
    <source>
        <dbReference type="EMBL" id="CAL68454.1"/>
    </source>
</evidence>
<sequence>MVIRKKKLNLNLKTFFGNWKLETGNWKLELQTC</sequence>
<dbReference type="KEGG" id="gfo:GFO_3516"/>
<dbReference type="AlphaFoldDB" id="A0M759"/>
<organism evidence="1 2">
    <name type="scientific">Christiangramia forsetii (strain DSM 17595 / CGMCC 1.15422 / KT0803)</name>
    <name type="common">Gramella forsetii</name>
    <dbReference type="NCBI Taxonomy" id="411154"/>
    <lineage>
        <taxon>Bacteria</taxon>
        <taxon>Pseudomonadati</taxon>
        <taxon>Bacteroidota</taxon>
        <taxon>Flavobacteriia</taxon>
        <taxon>Flavobacteriales</taxon>
        <taxon>Flavobacteriaceae</taxon>
        <taxon>Christiangramia</taxon>
    </lineage>
</organism>
<proteinExistence type="predicted"/>
<dbReference type="EMBL" id="CU207366">
    <property type="protein sequence ID" value="CAL68454.1"/>
    <property type="molecule type" value="Genomic_DNA"/>
</dbReference>
<dbReference type="HOGENOM" id="CLU_3382102_0_0_10"/>
<protein>
    <submittedName>
        <fullName evidence="1">Uncharacterized protein</fullName>
    </submittedName>
</protein>
<evidence type="ECO:0000313" key="2">
    <source>
        <dbReference type="Proteomes" id="UP000000755"/>
    </source>
</evidence>
<name>A0M759_CHRFK</name>